<name>A0AAV1XAS9_LUPLU</name>
<dbReference type="SUPFAM" id="SSF53098">
    <property type="entry name" value="Ribonuclease H-like"/>
    <property type="match status" value="1"/>
</dbReference>
<dbReference type="InterPro" id="IPR036875">
    <property type="entry name" value="Znf_CCHC_sf"/>
</dbReference>
<dbReference type="PROSITE" id="PS50994">
    <property type="entry name" value="INTEGRASE"/>
    <property type="match status" value="1"/>
</dbReference>
<proteinExistence type="predicted"/>
<dbReference type="GO" id="GO:0003676">
    <property type="term" value="F:nucleic acid binding"/>
    <property type="evidence" value="ECO:0007669"/>
    <property type="project" value="InterPro"/>
</dbReference>
<protein>
    <recommendedName>
        <fullName evidence="6">Retrovirus-related Pol polyprotein from transposon TNT 1-94</fullName>
    </recommendedName>
</protein>
<evidence type="ECO:0008006" key="6">
    <source>
        <dbReference type="Google" id="ProtNLM"/>
    </source>
</evidence>
<feature type="domain" description="CCHC-type" evidence="2">
    <location>
        <begin position="230"/>
        <end position="243"/>
    </location>
</feature>
<dbReference type="SMART" id="SM00343">
    <property type="entry name" value="ZnF_C2HC"/>
    <property type="match status" value="1"/>
</dbReference>
<feature type="domain" description="Integrase catalytic" evidence="3">
    <location>
        <begin position="418"/>
        <end position="515"/>
    </location>
</feature>
<dbReference type="PANTHER" id="PTHR35317:SF27">
    <property type="entry name" value="RETROVIRUS-RELATED POL POLYPROTEIN FROM TRANSPOSON TNT 1-94"/>
    <property type="match status" value="1"/>
</dbReference>
<accession>A0AAV1XAS9</accession>
<dbReference type="InterPro" id="IPR012337">
    <property type="entry name" value="RNaseH-like_sf"/>
</dbReference>
<dbReference type="PROSITE" id="PS50158">
    <property type="entry name" value="ZF_CCHC"/>
    <property type="match status" value="1"/>
</dbReference>
<dbReference type="Pfam" id="PF22936">
    <property type="entry name" value="Pol_BBD"/>
    <property type="match status" value="1"/>
</dbReference>
<dbReference type="Gene3D" id="4.10.60.10">
    <property type="entry name" value="Zinc finger, CCHC-type"/>
    <property type="match status" value="1"/>
</dbReference>
<reference evidence="4 5" key="1">
    <citation type="submission" date="2024-03" db="EMBL/GenBank/DDBJ databases">
        <authorList>
            <person name="Martinez-Hernandez J."/>
        </authorList>
    </citation>
    <scope>NUCLEOTIDE SEQUENCE [LARGE SCALE GENOMIC DNA]</scope>
</reference>
<evidence type="ECO:0000259" key="2">
    <source>
        <dbReference type="PROSITE" id="PS50158"/>
    </source>
</evidence>
<evidence type="ECO:0000313" key="4">
    <source>
        <dbReference type="EMBL" id="CAL0318234.1"/>
    </source>
</evidence>
<dbReference type="EMBL" id="CAXHTB010000013">
    <property type="protein sequence ID" value="CAL0318234.1"/>
    <property type="molecule type" value="Genomic_DNA"/>
</dbReference>
<dbReference type="GO" id="GO:0015074">
    <property type="term" value="P:DNA integration"/>
    <property type="evidence" value="ECO:0007669"/>
    <property type="project" value="InterPro"/>
</dbReference>
<comment type="caution">
    <text evidence="4">The sequence shown here is derived from an EMBL/GenBank/DDBJ whole genome shotgun (WGS) entry which is preliminary data.</text>
</comment>
<evidence type="ECO:0000313" key="5">
    <source>
        <dbReference type="Proteomes" id="UP001497480"/>
    </source>
</evidence>
<dbReference type="InterPro" id="IPR025724">
    <property type="entry name" value="GAG-pre-integrase_dom"/>
</dbReference>
<dbReference type="InterPro" id="IPR054722">
    <property type="entry name" value="PolX-like_BBD"/>
</dbReference>
<dbReference type="Pfam" id="PF14223">
    <property type="entry name" value="Retrotran_gag_2"/>
    <property type="match status" value="1"/>
</dbReference>
<sequence length="657" mass="75657">MATDNIVQPAIPRFDGHYEHWSMLMENLLRSKEYWQVVEDGVATPEEGRELNAAQNREHDAMKLKDLRAKNFLFQAIDRSILETILCKETSKDIWDSMKKKYRGSSRVKCAQLQALRKDFETLQMKESESVTDYCSRVMGIANSMRIHGEKMGDTLIVEKILRSLTPKFDYMVCSIEESNDTDELSLDELQSSLLVHEQNMHRSSTVEEQALKASTKGRGRIYEKPKVECFRCHKFGHYASECYTKLPNYKGKGEQSNFVEEKEEETLLMTSHEKFQSDVWYVDTGCSNHMCGSKSSFTYLDENFRSKVSFGDCSTEKGYIITIQKDACEIYDPIRGAIVVVEMSSNRLFPLKIQSAQTCLVSEVKDPSWLWHFRYGHLNFNGLKTLHQKNMVEKSEALSVFQHDKALVEKGSGYAIKVLQSDRGGEYNSQEFVNFCDIHGIKRQLTEAYTPQQNGIAERKNRTILNMVRTILKMSGVPRNFWPEAVNWSIHLLDRNPTFAVKNMTPEEAWKGHKPSVEHFRIFGCITYAHVPDQKRKKLDDKAGAEFVAASNCACQAIWLRKILEELHFKKDDATIIYCDNTSAIKLSKNPVLHGRSKHIDVKYYFLRDLNNDGTIVLKYCRSEDQLADIFTKPLKAPSFQNLRNLLGVCMMQQQS</sequence>
<dbReference type="GO" id="GO:0008270">
    <property type="term" value="F:zinc ion binding"/>
    <property type="evidence" value="ECO:0007669"/>
    <property type="project" value="UniProtKB-KW"/>
</dbReference>
<dbReference type="AlphaFoldDB" id="A0AAV1XAS9"/>
<dbReference type="PANTHER" id="PTHR35317">
    <property type="entry name" value="OS04G0629600 PROTEIN"/>
    <property type="match status" value="1"/>
</dbReference>
<dbReference type="Proteomes" id="UP001497480">
    <property type="component" value="Unassembled WGS sequence"/>
</dbReference>
<organism evidence="4 5">
    <name type="scientific">Lupinus luteus</name>
    <name type="common">European yellow lupine</name>
    <dbReference type="NCBI Taxonomy" id="3873"/>
    <lineage>
        <taxon>Eukaryota</taxon>
        <taxon>Viridiplantae</taxon>
        <taxon>Streptophyta</taxon>
        <taxon>Embryophyta</taxon>
        <taxon>Tracheophyta</taxon>
        <taxon>Spermatophyta</taxon>
        <taxon>Magnoliopsida</taxon>
        <taxon>eudicotyledons</taxon>
        <taxon>Gunneridae</taxon>
        <taxon>Pentapetalae</taxon>
        <taxon>rosids</taxon>
        <taxon>fabids</taxon>
        <taxon>Fabales</taxon>
        <taxon>Fabaceae</taxon>
        <taxon>Papilionoideae</taxon>
        <taxon>50 kb inversion clade</taxon>
        <taxon>genistoids sensu lato</taxon>
        <taxon>core genistoids</taxon>
        <taxon>Genisteae</taxon>
        <taxon>Lupinus</taxon>
    </lineage>
</organism>
<dbReference type="InterPro" id="IPR001584">
    <property type="entry name" value="Integrase_cat-core"/>
</dbReference>
<dbReference type="InterPro" id="IPR001878">
    <property type="entry name" value="Znf_CCHC"/>
</dbReference>
<evidence type="ECO:0000259" key="3">
    <source>
        <dbReference type="PROSITE" id="PS50994"/>
    </source>
</evidence>
<gene>
    <name evidence="4" type="ORF">LLUT_LOCUS19294</name>
</gene>
<dbReference type="SUPFAM" id="SSF57756">
    <property type="entry name" value="Retrovirus zinc finger-like domains"/>
    <property type="match status" value="1"/>
</dbReference>
<dbReference type="Gene3D" id="3.30.420.10">
    <property type="entry name" value="Ribonuclease H-like superfamily/Ribonuclease H"/>
    <property type="match status" value="1"/>
</dbReference>
<keyword evidence="5" id="KW-1185">Reference proteome</keyword>
<keyword evidence="1" id="KW-0862">Zinc</keyword>
<keyword evidence="1" id="KW-0863">Zinc-finger</keyword>
<evidence type="ECO:0000256" key="1">
    <source>
        <dbReference type="PROSITE-ProRule" id="PRU00047"/>
    </source>
</evidence>
<dbReference type="CDD" id="cd09272">
    <property type="entry name" value="RNase_HI_RT_Ty1"/>
    <property type="match status" value="1"/>
</dbReference>
<dbReference type="InterPro" id="IPR036397">
    <property type="entry name" value="RNaseH_sf"/>
</dbReference>
<dbReference type="Pfam" id="PF13976">
    <property type="entry name" value="gag_pre-integrs"/>
    <property type="match status" value="1"/>
</dbReference>
<keyword evidence="1" id="KW-0479">Metal-binding</keyword>